<comment type="caution">
    <text evidence="1">The sequence shown here is derived from an EMBL/GenBank/DDBJ whole genome shotgun (WGS) entry which is preliminary data.</text>
</comment>
<dbReference type="STRING" id="308745.A0A0F8X5M7"/>
<dbReference type="PRINTS" id="PR00081">
    <property type="entry name" value="GDHRDH"/>
</dbReference>
<dbReference type="Gene3D" id="3.40.50.720">
    <property type="entry name" value="NAD(P)-binding Rossmann-like Domain"/>
    <property type="match status" value="1"/>
</dbReference>
<dbReference type="InterPro" id="IPR036291">
    <property type="entry name" value="NAD(P)-bd_dom_sf"/>
</dbReference>
<dbReference type="SUPFAM" id="SSF51735">
    <property type="entry name" value="NAD(P)-binding Rossmann-fold domains"/>
    <property type="match status" value="1"/>
</dbReference>
<accession>A0A0F8X5M7</accession>
<reference evidence="1 2" key="1">
    <citation type="submission" date="2015-02" db="EMBL/GenBank/DDBJ databases">
        <title>Draft Genome Sequences of Two Closely-Related Aflatoxigenic Aspergillus Species Obtained from the Cote d'Ivoire.</title>
        <authorList>
            <person name="Moore G.G."/>
            <person name="Beltz S.B."/>
            <person name="Mack B.M."/>
        </authorList>
    </citation>
    <scope>NUCLEOTIDE SEQUENCE [LARGE SCALE GENOMIC DNA]</scope>
    <source>
        <strain evidence="1 2">SRRC1468</strain>
    </source>
</reference>
<gene>
    <name evidence="1" type="ORF">ARAM_005828</name>
</gene>
<protein>
    <submittedName>
        <fullName evidence="1">Uncharacterized protein</fullName>
    </submittedName>
</protein>
<name>A0A0F8X5M7_9EURO</name>
<dbReference type="OrthoDB" id="4539697at2759"/>
<dbReference type="Pfam" id="PF12006">
    <property type="entry name" value="DUF3500"/>
    <property type="match status" value="1"/>
</dbReference>
<dbReference type="PANTHER" id="PTHR37489:SF1">
    <property type="entry name" value="DUF3500 DOMAIN-CONTAINING PROTEIN"/>
    <property type="match status" value="1"/>
</dbReference>
<keyword evidence="2" id="KW-1185">Reference proteome</keyword>
<evidence type="ECO:0000313" key="1">
    <source>
        <dbReference type="EMBL" id="KKK24955.1"/>
    </source>
</evidence>
<dbReference type="InterPro" id="IPR021889">
    <property type="entry name" value="DUF3500"/>
</dbReference>
<dbReference type="AlphaFoldDB" id="A0A0F8X5M7"/>
<evidence type="ECO:0000313" key="2">
    <source>
        <dbReference type="Proteomes" id="UP000034291"/>
    </source>
</evidence>
<dbReference type="Pfam" id="PF00106">
    <property type="entry name" value="adh_short"/>
    <property type="match status" value="1"/>
</dbReference>
<sequence>MRPSDRLKGVEHCVQGLMWKAPRELELLQSELEALTATEWSRVIFISWFVYLAVLRDKLEGGIMPFPVQSFQDVIGLSSFMIHAIRHPLDFQSSVGPTLSEITSGLLGSSFEPGRDIPDLSGKVIFVTGGNTGLGRETVLQLAQHNPSRIYLGARNATKAQNAISSIQDTLPSPVDIRHIPLDLASFKSIRAAVEKFQSECDRLDILVLNAGIMGCPSSLTEDGFEIHFGTNHVGHFLLTKLLLSTLQQTVSSSEDVRVVTLSSLANQSSPSYDIMTSTQALMGTGWVTCYGASKAANVLFAAELARRYPKILSVSVHPGAVASDLYEQSKSSDLFSRVGIKVMANFFRSVRTGALNQIWAATVSKERLINGGYYVPIGVKGILSSIKIMSYRKYLPDLGIPRFQEMRTQDAHEYADAFKNGHNPPWLHALYMHWRELLQEPFKGVTTDGNVRPNLFELQDEQISIDSIVTTAEHLLSLLTSEQKDTLGYHIDSPEWRTWSNPEFLLSDKGLRLDEVSPSIRTAILAILQSTLSPEGYDKALKAMRTNHFLGELVESPRVMNEFSYNFVLFGRPSTTRPWGWSFYGHHLCLNIFLYRNQIIASPWFTGAEPNEIDAGPYKGTRILHVEEELGLKLMQSLPAESQATAQIYKEMHDPAMPPGRWNRDDQRHVCGAYRDNRIVPYEGVPVSSFTEEQKRTVYAILEQYLLYLPGRARQLKLEQIKRFESETHFCWIGGYAEEDPFYFRIQNPVVLVEFDHHSGVFLNNEAPKKFHIHTLLRTPNAGDYGYAIRPMIPAVEGLAGKEITW</sequence>
<dbReference type="InterPro" id="IPR002347">
    <property type="entry name" value="SDR_fam"/>
</dbReference>
<proteinExistence type="predicted"/>
<organism evidence="1 2">
    <name type="scientific">Aspergillus rambellii</name>
    <dbReference type="NCBI Taxonomy" id="308745"/>
    <lineage>
        <taxon>Eukaryota</taxon>
        <taxon>Fungi</taxon>
        <taxon>Dikarya</taxon>
        <taxon>Ascomycota</taxon>
        <taxon>Pezizomycotina</taxon>
        <taxon>Eurotiomycetes</taxon>
        <taxon>Eurotiomycetidae</taxon>
        <taxon>Eurotiales</taxon>
        <taxon>Aspergillaceae</taxon>
        <taxon>Aspergillus</taxon>
        <taxon>Aspergillus subgen. Nidulantes</taxon>
    </lineage>
</organism>
<dbReference type="Proteomes" id="UP000034291">
    <property type="component" value="Unassembled WGS sequence"/>
</dbReference>
<dbReference type="EMBL" id="JZBS01000861">
    <property type="protein sequence ID" value="KKK24955.1"/>
    <property type="molecule type" value="Genomic_DNA"/>
</dbReference>
<dbReference type="PANTHER" id="PTHR37489">
    <property type="entry name" value="DUF3500 DOMAIN-CONTAINING PROTEIN"/>
    <property type="match status" value="1"/>
</dbReference>